<proteinExistence type="predicted"/>
<reference evidence="2 3" key="1">
    <citation type="journal article" date="2012" name="Science">
        <title>The Paleozoic origin of enzymatic lignin decomposition reconstructed from 31 fungal genomes.</title>
        <authorList>
            <person name="Floudas D."/>
            <person name="Binder M."/>
            <person name="Riley R."/>
            <person name="Barry K."/>
            <person name="Blanchette R.A."/>
            <person name="Henrissat B."/>
            <person name="Martinez A.T."/>
            <person name="Otillar R."/>
            <person name="Spatafora J.W."/>
            <person name="Yadav J.S."/>
            <person name="Aerts A."/>
            <person name="Benoit I."/>
            <person name="Boyd A."/>
            <person name="Carlson A."/>
            <person name="Copeland A."/>
            <person name="Coutinho P.M."/>
            <person name="de Vries R.P."/>
            <person name="Ferreira P."/>
            <person name="Findley K."/>
            <person name="Foster B."/>
            <person name="Gaskell J."/>
            <person name="Glotzer D."/>
            <person name="Gorecki P."/>
            <person name="Heitman J."/>
            <person name="Hesse C."/>
            <person name="Hori C."/>
            <person name="Igarashi K."/>
            <person name="Jurgens J.A."/>
            <person name="Kallen N."/>
            <person name="Kersten P."/>
            <person name="Kohler A."/>
            <person name="Kuees U."/>
            <person name="Kumar T.K.A."/>
            <person name="Kuo A."/>
            <person name="LaButti K."/>
            <person name="Larrondo L.F."/>
            <person name="Lindquist E."/>
            <person name="Ling A."/>
            <person name="Lombard V."/>
            <person name="Lucas S."/>
            <person name="Lundell T."/>
            <person name="Martin R."/>
            <person name="McLaughlin D.J."/>
            <person name="Morgenstern I."/>
            <person name="Morin E."/>
            <person name="Murat C."/>
            <person name="Nagy L.G."/>
            <person name="Nolan M."/>
            <person name="Ohm R.A."/>
            <person name="Patyshakuliyeva A."/>
            <person name="Rokas A."/>
            <person name="Ruiz-Duenas F.J."/>
            <person name="Sabat G."/>
            <person name="Salamov A."/>
            <person name="Samejima M."/>
            <person name="Schmutz J."/>
            <person name="Slot J.C."/>
            <person name="St John F."/>
            <person name="Stenlid J."/>
            <person name="Sun H."/>
            <person name="Sun S."/>
            <person name="Syed K."/>
            <person name="Tsang A."/>
            <person name="Wiebenga A."/>
            <person name="Young D."/>
            <person name="Pisabarro A."/>
            <person name="Eastwood D.C."/>
            <person name="Martin F."/>
            <person name="Cullen D."/>
            <person name="Grigoriev I.V."/>
            <person name="Hibbett D.S."/>
        </authorList>
    </citation>
    <scope>NUCLEOTIDE SEQUENCE [LARGE SCALE GENOMIC DNA]</scope>
    <source>
        <strain evidence="2 3">DJM-731 SS1</strain>
    </source>
</reference>
<feature type="compositionally biased region" description="Basic and acidic residues" evidence="1">
    <location>
        <begin position="41"/>
        <end position="60"/>
    </location>
</feature>
<evidence type="ECO:0000313" key="2">
    <source>
        <dbReference type="EMBL" id="EJU01132.1"/>
    </source>
</evidence>
<dbReference type="Proteomes" id="UP000030653">
    <property type="component" value="Unassembled WGS sequence"/>
</dbReference>
<evidence type="ECO:0000256" key="1">
    <source>
        <dbReference type="SAM" id="MobiDB-lite"/>
    </source>
</evidence>
<sequence>MDSEGAQNKSWLPDMQEFVFSMDMPTDRTLRKAARLPWERVGRHESERRETAISDRHGGKGGDSTGGNHHR</sequence>
<protein>
    <submittedName>
        <fullName evidence="2">Uncharacterized protein</fullName>
    </submittedName>
</protein>
<evidence type="ECO:0000313" key="3">
    <source>
        <dbReference type="Proteomes" id="UP000030653"/>
    </source>
</evidence>
<dbReference type="GeneID" id="63688072"/>
<accession>M5G5Q8</accession>
<feature type="region of interest" description="Disordered" evidence="1">
    <location>
        <begin position="41"/>
        <end position="71"/>
    </location>
</feature>
<name>M5G5Q8_DACPD</name>
<gene>
    <name evidence="2" type="ORF">DACRYDRAFT_22906</name>
</gene>
<dbReference type="AlphaFoldDB" id="M5G5Q8"/>
<dbReference type="RefSeq" id="XP_040628029.1">
    <property type="nucleotide sequence ID" value="XM_040773010.1"/>
</dbReference>
<dbReference type="EMBL" id="JH795865">
    <property type="protein sequence ID" value="EJU01132.1"/>
    <property type="molecule type" value="Genomic_DNA"/>
</dbReference>
<keyword evidence="3" id="KW-1185">Reference proteome</keyword>
<organism evidence="2 3">
    <name type="scientific">Dacryopinax primogenitus (strain DJM 731)</name>
    <name type="common">Brown rot fungus</name>
    <dbReference type="NCBI Taxonomy" id="1858805"/>
    <lineage>
        <taxon>Eukaryota</taxon>
        <taxon>Fungi</taxon>
        <taxon>Dikarya</taxon>
        <taxon>Basidiomycota</taxon>
        <taxon>Agaricomycotina</taxon>
        <taxon>Dacrymycetes</taxon>
        <taxon>Dacrymycetales</taxon>
        <taxon>Dacrymycetaceae</taxon>
        <taxon>Dacryopinax</taxon>
    </lineage>
</organism>
<dbReference type="HOGENOM" id="CLU_2739958_0_0_1"/>